<dbReference type="EMBL" id="MGDI01000009">
    <property type="protein sequence ID" value="OGL54694.1"/>
    <property type="molecule type" value="Genomic_DNA"/>
</dbReference>
<protein>
    <recommendedName>
        <fullName evidence="3">Nucleotidyltransferase</fullName>
    </recommendedName>
</protein>
<dbReference type="Proteomes" id="UP000178082">
    <property type="component" value="Unassembled WGS sequence"/>
</dbReference>
<proteinExistence type="predicted"/>
<dbReference type="Gene3D" id="3.10.450.620">
    <property type="entry name" value="JHP933, nucleotidyltransferase-like core domain"/>
    <property type="match status" value="1"/>
</dbReference>
<accession>A0A1F7SNB4</accession>
<organism evidence="1 2">
    <name type="scientific">Candidatus Schekmanbacteria bacterium RIFCSPLOWO2_12_FULL_38_15</name>
    <dbReference type="NCBI Taxonomy" id="1817883"/>
    <lineage>
        <taxon>Bacteria</taxon>
        <taxon>Candidatus Schekmaniibacteriota</taxon>
    </lineage>
</organism>
<dbReference type="InterPro" id="IPR014942">
    <property type="entry name" value="AbiEii"/>
</dbReference>
<name>A0A1F7SNB4_9BACT</name>
<dbReference type="Pfam" id="PF08843">
    <property type="entry name" value="AbiEii"/>
    <property type="match status" value="1"/>
</dbReference>
<gene>
    <name evidence="1" type="ORF">A3G31_03960</name>
</gene>
<sequence length="292" mass="33766">MIHSNKDEFLKVLERTSAQTGFPLFLLEKDYFITLILSGINTLNDNLIFKGGTCLSKIYFSYYRLSEDLDFSLRLPAGEITRTIRRNTIKPVKEKIKSFVRSFGMNIEDVEKSGHSEPTQYIYYIDYDSVVLSNKQSIKLEIGLRFNPVLPAVTKKVNHKFLHPFTKEPLFDCGSVNCLALKELVAEKLRASATREDIAGRDFYDLGYLLRAGFNFRDKELWQLFKQKLAEDGFGNALKKYRINMGRSDTEIKEMSSRIEAELLDVLPLEEKKAFNLQKILESLNEIFKNIE</sequence>
<evidence type="ECO:0000313" key="2">
    <source>
        <dbReference type="Proteomes" id="UP000178082"/>
    </source>
</evidence>
<comment type="caution">
    <text evidence="1">The sequence shown here is derived from an EMBL/GenBank/DDBJ whole genome shotgun (WGS) entry which is preliminary data.</text>
</comment>
<dbReference type="STRING" id="1817883.A3G31_03960"/>
<evidence type="ECO:0000313" key="1">
    <source>
        <dbReference type="EMBL" id="OGL54694.1"/>
    </source>
</evidence>
<dbReference type="AlphaFoldDB" id="A0A1F7SNB4"/>
<evidence type="ECO:0008006" key="3">
    <source>
        <dbReference type="Google" id="ProtNLM"/>
    </source>
</evidence>
<reference evidence="1 2" key="1">
    <citation type="journal article" date="2016" name="Nat. Commun.">
        <title>Thousands of microbial genomes shed light on interconnected biogeochemical processes in an aquifer system.</title>
        <authorList>
            <person name="Anantharaman K."/>
            <person name="Brown C.T."/>
            <person name="Hug L.A."/>
            <person name="Sharon I."/>
            <person name="Castelle C.J."/>
            <person name="Probst A.J."/>
            <person name="Thomas B.C."/>
            <person name="Singh A."/>
            <person name="Wilkins M.J."/>
            <person name="Karaoz U."/>
            <person name="Brodie E.L."/>
            <person name="Williams K.H."/>
            <person name="Hubbard S.S."/>
            <person name="Banfield J.F."/>
        </authorList>
    </citation>
    <scope>NUCLEOTIDE SEQUENCE [LARGE SCALE GENOMIC DNA]</scope>
</reference>